<keyword evidence="2 3" id="KW-1277">Toxin-antitoxin system</keyword>
<protein>
    <recommendedName>
        <fullName evidence="3">Antitoxin</fullName>
    </recommendedName>
</protein>
<evidence type="ECO:0000256" key="1">
    <source>
        <dbReference type="ARBA" id="ARBA00006615"/>
    </source>
</evidence>
<comment type="similarity">
    <text evidence="1 3">Belongs to the UPF0165 family.</text>
</comment>
<proteinExistence type="inferred from homology"/>
<comment type="function">
    <text evidence="3">Antitoxin component of a type II toxin-antitoxin (TA) system.</text>
</comment>
<gene>
    <name evidence="4" type="ORF">EIAEIAFH_00007</name>
</gene>
<sequence length="67" mass="7628">MSGSETIECIYEGGVLKPFEKIKLKENARVRVIIKESVAEKTFGILKVSEAEIEKAFGELEDEWAFY</sequence>
<dbReference type="SUPFAM" id="SSF141694">
    <property type="entry name" value="AF2212/PG0164-like"/>
    <property type="match status" value="1"/>
</dbReference>
<name>A0A7G9YXW8_9EURY</name>
<evidence type="ECO:0000313" key="4">
    <source>
        <dbReference type="EMBL" id="QNO52852.1"/>
    </source>
</evidence>
<dbReference type="EMBL" id="MT631523">
    <property type="protein sequence ID" value="QNO52852.1"/>
    <property type="molecule type" value="Genomic_DNA"/>
</dbReference>
<dbReference type="InterPro" id="IPR024069">
    <property type="entry name" value="AF2212-like_dom_sf"/>
</dbReference>
<reference evidence="4" key="1">
    <citation type="submission" date="2020-06" db="EMBL/GenBank/DDBJ databases">
        <title>Unique genomic features of the anaerobic methanotrophic archaea.</title>
        <authorList>
            <person name="Chadwick G.L."/>
            <person name="Skennerton C.T."/>
            <person name="Laso-Perez R."/>
            <person name="Leu A.O."/>
            <person name="Speth D.R."/>
            <person name="Yu H."/>
            <person name="Morgan-Lang C."/>
            <person name="Hatzenpichler R."/>
            <person name="Goudeau D."/>
            <person name="Malmstrom R."/>
            <person name="Brazelton W.J."/>
            <person name="Woyke T."/>
            <person name="Hallam S.J."/>
            <person name="Tyson G.W."/>
            <person name="Wegener G."/>
            <person name="Boetius A."/>
            <person name="Orphan V."/>
        </authorList>
    </citation>
    <scope>NUCLEOTIDE SEQUENCE</scope>
</reference>
<dbReference type="Gene3D" id="4.10.1150.10">
    <property type="entry name" value="AF2212/PG0164-like"/>
    <property type="match status" value="1"/>
</dbReference>
<evidence type="ECO:0000256" key="3">
    <source>
        <dbReference type="RuleBase" id="RU368051"/>
    </source>
</evidence>
<dbReference type="Pfam" id="PF01954">
    <property type="entry name" value="AF2212-like"/>
    <property type="match status" value="1"/>
</dbReference>
<dbReference type="AlphaFoldDB" id="A0A7G9YXW8"/>
<dbReference type="InterPro" id="IPR008203">
    <property type="entry name" value="AF2212-like"/>
</dbReference>
<evidence type="ECO:0000256" key="2">
    <source>
        <dbReference type="ARBA" id="ARBA00022649"/>
    </source>
</evidence>
<accession>A0A7G9YXW8</accession>
<organism evidence="4">
    <name type="scientific">Candidatus Methanophagaceae archaeon ANME-1 ERB6</name>
    <dbReference type="NCBI Taxonomy" id="2759912"/>
    <lineage>
        <taxon>Archaea</taxon>
        <taxon>Methanobacteriati</taxon>
        <taxon>Methanobacteriota</taxon>
        <taxon>Stenosarchaea group</taxon>
        <taxon>Methanomicrobia</taxon>
        <taxon>Candidatus Methanophagales</taxon>
        <taxon>Candidatus Methanophagaceae</taxon>
    </lineage>
</organism>